<evidence type="ECO:0000313" key="3">
    <source>
        <dbReference type="EMBL" id="QOT82248.1"/>
    </source>
</evidence>
<keyword evidence="2" id="KW-0732">Signal</keyword>
<dbReference type="Proteomes" id="UP000397656">
    <property type="component" value="Plasmid pRK1-3"/>
</dbReference>
<gene>
    <name evidence="3" type="ORF">F7R26_039760</name>
</gene>
<feature type="compositionally biased region" description="Polar residues" evidence="1">
    <location>
        <begin position="129"/>
        <end position="149"/>
    </location>
</feature>
<sequence length="160" mass="16812">MRIGKYAVVIGVAAISSVAVAANVASEDQLGEVNAQTILLKAQAKMEEARQDLVSKSGGGYGDNGVLPNVLKIDRVNDDPVTAELIFAGNVKVEARQGTRLPGGFRVDAINMTARTVDLTRGKERYTVGMSSSVPQQQKPAQGTPNFGPTGSPYVPSVAR</sequence>
<dbReference type="GeneID" id="98407110"/>
<feature type="chain" id="PRO_5043557132" description="Type IV pilus biogenesis protein PilP" evidence="2">
    <location>
        <begin position="22"/>
        <end position="160"/>
    </location>
</feature>
<evidence type="ECO:0008006" key="5">
    <source>
        <dbReference type="Google" id="ProtNLM"/>
    </source>
</evidence>
<name>A0A643FSN0_9BURK</name>
<reference evidence="3 4" key="1">
    <citation type="submission" date="2020-10" db="EMBL/GenBank/DDBJ databases">
        <title>Complete genome sequence of Cupriavidus basilensis CCUG 49340T.</title>
        <authorList>
            <person name="Salva-Serra F."/>
            <person name="Donoso R.A."/>
            <person name="Cho K.H."/>
            <person name="Yoo J.A."/>
            <person name="Lee K."/>
            <person name="Yoon S.-H."/>
            <person name="Perez-Pantoja D."/>
            <person name="Moore E.R.B."/>
        </authorList>
    </citation>
    <scope>NUCLEOTIDE SEQUENCE [LARGE SCALE GENOMIC DNA]</scope>
    <source>
        <strain evidence="4">CCUG 49340</strain>
        <plasmid evidence="3 4">pRK1-3</plasmid>
    </source>
</reference>
<dbReference type="EMBL" id="CP062807">
    <property type="protein sequence ID" value="QOT82248.1"/>
    <property type="molecule type" value="Genomic_DNA"/>
</dbReference>
<feature type="region of interest" description="Disordered" evidence="1">
    <location>
        <begin position="129"/>
        <end position="160"/>
    </location>
</feature>
<evidence type="ECO:0000256" key="2">
    <source>
        <dbReference type="SAM" id="SignalP"/>
    </source>
</evidence>
<accession>A0A643FSN0</accession>
<feature type="signal peptide" evidence="2">
    <location>
        <begin position="1"/>
        <end position="21"/>
    </location>
</feature>
<dbReference type="RefSeq" id="WP_150986945.1">
    <property type="nucleotide sequence ID" value="NZ_CP062807.1"/>
</dbReference>
<protein>
    <recommendedName>
        <fullName evidence="5">Type IV pilus biogenesis protein PilP</fullName>
    </recommendedName>
</protein>
<evidence type="ECO:0000256" key="1">
    <source>
        <dbReference type="SAM" id="MobiDB-lite"/>
    </source>
</evidence>
<evidence type="ECO:0000313" key="4">
    <source>
        <dbReference type="Proteomes" id="UP000397656"/>
    </source>
</evidence>
<proteinExistence type="predicted"/>
<geneLocation type="plasmid" evidence="3 4">
    <name>pRK1-3</name>
</geneLocation>
<organism evidence="3 4">
    <name type="scientific">Cupriavidus basilensis</name>
    <dbReference type="NCBI Taxonomy" id="68895"/>
    <lineage>
        <taxon>Bacteria</taxon>
        <taxon>Pseudomonadati</taxon>
        <taxon>Pseudomonadota</taxon>
        <taxon>Betaproteobacteria</taxon>
        <taxon>Burkholderiales</taxon>
        <taxon>Burkholderiaceae</taxon>
        <taxon>Cupriavidus</taxon>
    </lineage>
</organism>
<dbReference type="AlphaFoldDB" id="A0A643FSN0"/>
<keyword evidence="3" id="KW-0614">Plasmid</keyword>